<evidence type="ECO:0000313" key="2">
    <source>
        <dbReference type="EMBL" id="GIM06862.1"/>
    </source>
</evidence>
<sequence>GGSRGSGDRTAGGAAAAAMLEAAPAVTSSMPVVTAADAAAAIPDLAAIRQSAGRHERCAGRLRTLRGVNANSAAEAGTVSVPRAPAVIVGVNEAAAEGGVTVPVCVVECLPGRSRGAVSSRAQGPKMANRDDGDCDGDGGSGTLTPWATTPVVLPLSSVHHPGARDLAAVTADAVDNHVTPVGNGNARGNGSSTPLPPSATAAAAPTPLCVGADVGATAAAAVAAAAAMRHTPAAGVLLPVLRGSCVASPRDAAAAAQDEAVPAADR</sequence>
<reference evidence="2" key="1">
    <citation type="journal article" date="2021" name="Proc. Natl. Acad. Sci. U.S.A.">
        <title>Three genomes in the algal genus Volvox reveal the fate of a haploid sex-determining region after a transition to homothallism.</title>
        <authorList>
            <person name="Yamamoto K."/>
            <person name="Hamaji T."/>
            <person name="Kawai-Toyooka H."/>
            <person name="Matsuzaki R."/>
            <person name="Takahashi F."/>
            <person name="Nishimura Y."/>
            <person name="Kawachi M."/>
            <person name="Noguchi H."/>
            <person name="Minakuchi Y."/>
            <person name="Umen J.G."/>
            <person name="Toyoda A."/>
            <person name="Nozaki H."/>
        </authorList>
    </citation>
    <scope>NUCLEOTIDE SEQUENCE</scope>
    <source>
        <strain evidence="2">NIES-3785</strain>
    </source>
</reference>
<dbReference type="AlphaFoldDB" id="A0A8J4GGN5"/>
<comment type="caution">
    <text evidence="2">The sequence shown here is derived from an EMBL/GenBank/DDBJ whole genome shotgun (WGS) entry which is preliminary data.</text>
</comment>
<name>A0A8J4GGN5_9CHLO</name>
<feature type="non-terminal residue" evidence="2">
    <location>
        <position position="267"/>
    </location>
</feature>
<gene>
    <name evidence="2" type="ORF">Vretimale_11083</name>
</gene>
<proteinExistence type="predicted"/>
<accession>A0A8J4GGN5</accession>
<feature type="non-terminal residue" evidence="2">
    <location>
        <position position="1"/>
    </location>
</feature>
<evidence type="ECO:0000313" key="3">
    <source>
        <dbReference type="Proteomes" id="UP000722791"/>
    </source>
</evidence>
<protein>
    <submittedName>
        <fullName evidence="2">Uncharacterized protein</fullName>
    </submittedName>
</protein>
<dbReference type="Proteomes" id="UP000722791">
    <property type="component" value="Unassembled WGS sequence"/>
</dbReference>
<dbReference type="EMBL" id="BNCQ01000022">
    <property type="protein sequence ID" value="GIM06862.1"/>
    <property type="molecule type" value="Genomic_DNA"/>
</dbReference>
<feature type="region of interest" description="Disordered" evidence="1">
    <location>
        <begin position="182"/>
        <end position="203"/>
    </location>
</feature>
<evidence type="ECO:0000256" key="1">
    <source>
        <dbReference type="SAM" id="MobiDB-lite"/>
    </source>
</evidence>
<feature type="region of interest" description="Disordered" evidence="1">
    <location>
        <begin position="116"/>
        <end position="144"/>
    </location>
</feature>
<organism evidence="2 3">
    <name type="scientific">Volvox reticuliferus</name>
    <dbReference type="NCBI Taxonomy" id="1737510"/>
    <lineage>
        <taxon>Eukaryota</taxon>
        <taxon>Viridiplantae</taxon>
        <taxon>Chlorophyta</taxon>
        <taxon>core chlorophytes</taxon>
        <taxon>Chlorophyceae</taxon>
        <taxon>CS clade</taxon>
        <taxon>Chlamydomonadales</taxon>
        <taxon>Volvocaceae</taxon>
        <taxon>Volvox</taxon>
    </lineage>
</organism>